<keyword evidence="2" id="KW-1185">Reference proteome</keyword>
<feature type="non-terminal residue" evidence="1">
    <location>
        <position position="121"/>
    </location>
</feature>
<organism evidence="1 2">
    <name type="scientific">Acaulospora colombiana</name>
    <dbReference type="NCBI Taxonomy" id="27376"/>
    <lineage>
        <taxon>Eukaryota</taxon>
        <taxon>Fungi</taxon>
        <taxon>Fungi incertae sedis</taxon>
        <taxon>Mucoromycota</taxon>
        <taxon>Glomeromycotina</taxon>
        <taxon>Glomeromycetes</taxon>
        <taxon>Diversisporales</taxon>
        <taxon>Acaulosporaceae</taxon>
        <taxon>Acaulospora</taxon>
    </lineage>
</organism>
<evidence type="ECO:0000313" key="1">
    <source>
        <dbReference type="EMBL" id="CAG8784809.1"/>
    </source>
</evidence>
<proteinExistence type="predicted"/>
<feature type="non-terminal residue" evidence="1">
    <location>
        <position position="1"/>
    </location>
</feature>
<name>A0ACA9RBI8_9GLOM</name>
<gene>
    <name evidence="1" type="ORF">ACOLOM_LOCUS14498</name>
</gene>
<reference evidence="1" key="1">
    <citation type="submission" date="2021-06" db="EMBL/GenBank/DDBJ databases">
        <authorList>
            <person name="Kallberg Y."/>
            <person name="Tangrot J."/>
            <person name="Rosling A."/>
        </authorList>
    </citation>
    <scope>NUCLEOTIDE SEQUENCE</scope>
    <source>
        <strain evidence="1">CL356</strain>
    </source>
</reference>
<comment type="caution">
    <text evidence="1">The sequence shown here is derived from an EMBL/GenBank/DDBJ whole genome shotgun (WGS) entry which is preliminary data.</text>
</comment>
<protein>
    <submittedName>
        <fullName evidence="1">7422_t:CDS:1</fullName>
    </submittedName>
</protein>
<accession>A0ACA9RBI8</accession>
<sequence>KWIINEWKHFGDEFEMVQDVDKYISMEEELLQEILQDAEAEFAILDGNYMPSFFPQEYSEDQSPIMMDLDEIDPDSYRTYEFDIRMFEDMNCFACQSHRFLPSDDSKAICCPNCEFSLNNE</sequence>
<dbReference type="EMBL" id="CAJVPT010074942">
    <property type="protein sequence ID" value="CAG8784809.1"/>
    <property type="molecule type" value="Genomic_DNA"/>
</dbReference>
<evidence type="ECO:0000313" key="2">
    <source>
        <dbReference type="Proteomes" id="UP000789525"/>
    </source>
</evidence>
<dbReference type="Proteomes" id="UP000789525">
    <property type="component" value="Unassembled WGS sequence"/>
</dbReference>